<sequence>MSNALLVGLTVLIIGDSHLASPGYLVDTLQDNLIQQGANVHTIGICGSNPGDWLAPSPAGKCGGASRVGKAPVVLMGQNASTTGIKTLIEKDKPNLVLVVMGDTMANYKQNFSKAWAWQQVSSLTQEISSTKTPCAWVGPAWGTENGKYGKTFARVEMVSSFLSSNVGPCTYIDSLSMSKPGVWATKDGQHFTDLGYKAWGSAITNSVLNLPTIKNRKN</sequence>
<organism evidence="1 2">
    <name type="scientific">Polynucleobacter aenigmaticus</name>
    <dbReference type="NCBI Taxonomy" id="1743164"/>
    <lineage>
        <taxon>Bacteria</taxon>
        <taxon>Pseudomonadati</taxon>
        <taxon>Pseudomonadota</taxon>
        <taxon>Betaproteobacteria</taxon>
        <taxon>Burkholderiales</taxon>
        <taxon>Burkholderiaceae</taxon>
        <taxon>Polynucleobacter</taxon>
    </lineage>
</organism>
<keyword evidence="2" id="KW-1185">Reference proteome</keyword>
<reference evidence="1 2" key="1">
    <citation type="submission" date="2017-05" db="EMBL/GenBank/DDBJ databases">
        <title>Polynucleobacter sp. MWH-K35W1 isolated from the permanently anoxic monimolimnion of a meromictic lake.</title>
        <authorList>
            <person name="Hahn M.W."/>
        </authorList>
    </citation>
    <scope>NUCLEOTIDE SEQUENCE [LARGE SCALE GENOMIC DNA]</scope>
    <source>
        <strain evidence="1 2">MWH-K35W1</strain>
    </source>
</reference>
<accession>A0A254Q160</accession>
<dbReference type="RefSeq" id="WP_088527678.1">
    <property type="nucleotide sequence ID" value="NZ_NGUO01000011.1"/>
</dbReference>
<proteinExistence type="predicted"/>
<keyword evidence="1" id="KW-0131">Cell cycle</keyword>
<protein>
    <submittedName>
        <fullName evidence="1">Cell division protein FtsQ</fullName>
    </submittedName>
</protein>
<name>A0A254Q160_9BURK</name>
<dbReference type="Gene3D" id="3.40.50.1110">
    <property type="entry name" value="SGNH hydrolase"/>
    <property type="match status" value="1"/>
</dbReference>
<comment type="caution">
    <text evidence="1">The sequence shown here is derived from an EMBL/GenBank/DDBJ whole genome shotgun (WGS) entry which is preliminary data.</text>
</comment>
<dbReference type="GO" id="GO:0016788">
    <property type="term" value="F:hydrolase activity, acting on ester bonds"/>
    <property type="evidence" value="ECO:0007669"/>
    <property type="project" value="UniProtKB-ARBA"/>
</dbReference>
<dbReference type="InterPro" id="IPR036514">
    <property type="entry name" value="SGNH_hydro_sf"/>
</dbReference>
<dbReference type="Proteomes" id="UP000198104">
    <property type="component" value="Unassembled WGS sequence"/>
</dbReference>
<dbReference type="CDD" id="cd00229">
    <property type="entry name" value="SGNH_hydrolase"/>
    <property type="match status" value="1"/>
</dbReference>
<evidence type="ECO:0000313" key="1">
    <source>
        <dbReference type="EMBL" id="OWS71266.1"/>
    </source>
</evidence>
<dbReference type="EMBL" id="NGUO01000011">
    <property type="protein sequence ID" value="OWS71266.1"/>
    <property type="molecule type" value="Genomic_DNA"/>
</dbReference>
<dbReference type="SUPFAM" id="SSF52266">
    <property type="entry name" value="SGNH hydrolase"/>
    <property type="match status" value="1"/>
</dbReference>
<dbReference type="OrthoDB" id="8717310at2"/>
<dbReference type="GO" id="GO:0051301">
    <property type="term" value="P:cell division"/>
    <property type="evidence" value="ECO:0007669"/>
    <property type="project" value="UniProtKB-KW"/>
</dbReference>
<dbReference type="AlphaFoldDB" id="A0A254Q160"/>
<evidence type="ECO:0000313" key="2">
    <source>
        <dbReference type="Proteomes" id="UP000198104"/>
    </source>
</evidence>
<keyword evidence="1" id="KW-0132">Cell division</keyword>
<gene>
    <name evidence="1" type="ORF">CBI30_07415</name>
</gene>